<dbReference type="Proteomes" id="UP001626550">
    <property type="component" value="Unassembled WGS sequence"/>
</dbReference>
<evidence type="ECO:0000313" key="1">
    <source>
        <dbReference type="EMBL" id="KAL3316039.1"/>
    </source>
</evidence>
<evidence type="ECO:0000313" key="2">
    <source>
        <dbReference type="Proteomes" id="UP001626550"/>
    </source>
</evidence>
<dbReference type="AlphaFoldDB" id="A0ABD2Q919"/>
<reference evidence="1 2" key="1">
    <citation type="submission" date="2024-11" db="EMBL/GenBank/DDBJ databases">
        <title>Adaptive evolution of stress response genes in parasites aligns with host niche diversity.</title>
        <authorList>
            <person name="Hahn C."/>
            <person name="Resl P."/>
        </authorList>
    </citation>
    <scope>NUCLEOTIDE SEQUENCE [LARGE SCALE GENOMIC DNA]</scope>
    <source>
        <strain evidence="1">EGGRZ-B1_66</strain>
        <tissue evidence="1">Body</tissue>
    </source>
</reference>
<comment type="caution">
    <text evidence="1">The sequence shown here is derived from an EMBL/GenBank/DDBJ whole genome shotgun (WGS) entry which is preliminary data.</text>
</comment>
<protein>
    <submittedName>
        <fullName evidence="1">Uncharacterized protein</fullName>
    </submittedName>
</protein>
<keyword evidence="2" id="KW-1185">Reference proteome</keyword>
<name>A0ABD2Q919_9PLAT</name>
<proteinExistence type="predicted"/>
<dbReference type="EMBL" id="JBJKFK010000614">
    <property type="protein sequence ID" value="KAL3316039.1"/>
    <property type="molecule type" value="Genomic_DNA"/>
</dbReference>
<sequence>MLLLQLTITASHVGSLRDQFATFMGELSNLLAETEAVFIWDNAPIPDERFDAPYSPQQVISVLKASIKNFITNSVTQDDRTEATRNNETLSAFRIRLLHQALEDASPKVTPDKIRNFYRKIDAVIADCAIGLP</sequence>
<organism evidence="1 2">
    <name type="scientific">Cichlidogyrus casuarinus</name>
    <dbReference type="NCBI Taxonomy" id="1844966"/>
    <lineage>
        <taxon>Eukaryota</taxon>
        <taxon>Metazoa</taxon>
        <taxon>Spiralia</taxon>
        <taxon>Lophotrochozoa</taxon>
        <taxon>Platyhelminthes</taxon>
        <taxon>Monogenea</taxon>
        <taxon>Monopisthocotylea</taxon>
        <taxon>Dactylogyridea</taxon>
        <taxon>Ancyrocephalidae</taxon>
        <taxon>Cichlidogyrus</taxon>
    </lineage>
</organism>
<gene>
    <name evidence="1" type="ORF">Ciccas_005316</name>
</gene>
<accession>A0ABD2Q919</accession>